<dbReference type="Gene3D" id="3.40.710.10">
    <property type="entry name" value="DD-peptidase/beta-lactamase superfamily"/>
    <property type="match status" value="1"/>
</dbReference>
<dbReference type="Pfam" id="PF00905">
    <property type="entry name" value="Transpeptidase"/>
    <property type="match status" value="1"/>
</dbReference>
<evidence type="ECO:0000259" key="3">
    <source>
        <dbReference type="Pfam" id="PF05223"/>
    </source>
</evidence>
<accession>A0A7W9QDI3</accession>
<proteinExistence type="predicted"/>
<name>A0A7W9QDI3_9ACTN</name>
<organism evidence="4 5">
    <name type="scientific">Streptomyces zagrosensis</name>
    <dbReference type="NCBI Taxonomy" id="1042984"/>
    <lineage>
        <taxon>Bacteria</taxon>
        <taxon>Bacillati</taxon>
        <taxon>Actinomycetota</taxon>
        <taxon>Actinomycetes</taxon>
        <taxon>Kitasatosporales</taxon>
        <taxon>Streptomycetaceae</taxon>
        <taxon>Streptomyces</taxon>
    </lineage>
</organism>
<evidence type="ECO:0000313" key="5">
    <source>
        <dbReference type="Proteomes" id="UP000588098"/>
    </source>
</evidence>
<dbReference type="FunFam" id="3.40.710.10:FF:000061">
    <property type="entry name" value="Penicillin-binding protein A"/>
    <property type="match status" value="1"/>
</dbReference>
<keyword evidence="5" id="KW-1185">Reference proteome</keyword>
<feature type="compositionally biased region" description="Gly residues" evidence="1">
    <location>
        <begin position="141"/>
        <end position="151"/>
    </location>
</feature>
<dbReference type="AlphaFoldDB" id="A0A7W9QDI3"/>
<feature type="domain" description="Penicillin-binding protein transpeptidase" evidence="2">
    <location>
        <begin position="292"/>
        <end position="564"/>
    </location>
</feature>
<evidence type="ECO:0000313" key="4">
    <source>
        <dbReference type="EMBL" id="MBB5938288.1"/>
    </source>
</evidence>
<dbReference type="PANTHER" id="PTHR30627:SF24">
    <property type="entry name" value="PENICILLIN-BINDING PROTEIN 4B"/>
    <property type="match status" value="1"/>
</dbReference>
<dbReference type="GO" id="GO:0008658">
    <property type="term" value="F:penicillin binding"/>
    <property type="evidence" value="ECO:0007669"/>
    <property type="project" value="InterPro"/>
</dbReference>
<sequence>MRTYEAGRRRRRGWMAVALAGAVVAGGGAWAAVGWDSGGESAAREADPEALRTARAFLDHWAAGELGKAAALTDAPERAETTLRNFTVGLDIERPAFTAQRAAAPDGAGVTVSFAAKLPVSGLGTWQYQSALPLIRTTDNGGDGDNGGASGDNGSDNSDSGDSGATAGKAGGGANGWKVRWELALVHPKLSEEAKFRLVREDGAPEVVDRDGGKLTGADHPSVAQALGMGGGKPRGAVQLIDRQTDEVRGTEARFGGPQAAQGPVRTTIDARVQRAAERAMERHARGRNAGLVALRIADGEVVAVANSPAGGFNRAFLGTYAPGSTMKVITTAALLAKDAVKPTDVVDCPKYLTVGKQFHNVETSEIRGATFREDFIHSCNTAFVSLRDKLGNGELTEFSSTYFGIGQEWTTGVPSFDGEVPVPGDETEKSAALFGQGKLRANPLVMASATATAASGRFQQPLLIRAGGDQRRGDGPTTKKLPGDVVTELRKLMRDTVTDGTAKVLADLPGEIGAKTGTAEVTAEGPNNGWLVAYDDEIAIACVVEGAQHGSDSAGPVIHDVLEAVQ</sequence>
<feature type="compositionally biased region" description="Low complexity" evidence="1">
    <location>
        <begin position="152"/>
        <end position="168"/>
    </location>
</feature>
<dbReference type="EMBL" id="JACHJL010000015">
    <property type="protein sequence ID" value="MBB5938288.1"/>
    <property type="molecule type" value="Genomic_DNA"/>
</dbReference>
<gene>
    <name evidence="4" type="ORF">FHS42_005376</name>
</gene>
<dbReference type="GO" id="GO:0046677">
    <property type="term" value="P:response to antibiotic"/>
    <property type="evidence" value="ECO:0007669"/>
    <property type="project" value="InterPro"/>
</dbReference>
<dbReference type="Proteomes" id="UP000588098">
    <property type="component" value="Unassembled WGS sequence"/>
</dbReference>
<comment type="caution">
    <text evidence="4">The sequence shown here is derived from an EMBL/GenBank/DDBJ whole genome shotgun (WGS) entry which is preliminary data.</text>
</comment>
<feature type="domain" description="NTF2-like N-terminal transpeptidase" evidence="3">
    <location>
        <begin position="50"/>
        <end position="135"/>
    </location>
</feature>
<evidence type="ECO:0000256" key="1">
    <source>
        <dbReference type="SAM" id="MobiDB-lite"/>
    </source>
</evidence>
<protein>
    <recommendedName>
        <fullName evidence="6">Penicillin-binding protein</fullName>
    </recommendedName>
</protein>
<dbReference type="GO" id="GO:0005886">
    <property type="term" value="C:plasma membrane"/>
    <property type="evidence" value="ECO:0007669"/>
    <property type="project" value="TreeGrafter"/>
</dbReference>
<evidence type="ECO:0008006" key="6">
    <source>
        <dbReference type="Google" id="ProtNLM"/>
    </source>
</evidence>
<dbReference type="InterPro" id="IPR050515">
    <property type="entry name" value="Beta-lactam/transpept"/>
</dbReference>
<dbReference type="InterPro" id="IPR001460">
    <property type="entry name" value="PCN-bd_Tpept"/>
</dbReference>
<dbReference type="GO" id="GO:0071555">
    <property type="term" value="P:cell wall organization"/>
    <property type="evidence" value="ECO:0007669"/>
    <property type="project" value="TreeGrafter"/>
</dbReference>
<dbReference type="Pfam" id="PF05223">
    <property type="entry name" value="MecA_N"/>
    <property type="match status" value="1"/>
</dbReference>
<dbReference type="SUPFAM" id="SSF56601">
    <property type="entry name" value="beta-lactamase/transpeptidase-like"/>
    <property type="match status" value="1"/>
</dbReference>
<feature type="region of interest" description="Disordered" evidence="1">
    <location>
        <begin position="137"/>
        <end position="173"/>
    </location>
</feature>
<dbReference type="InterPro" id="IPR012338">
    <property type="entry name" value="Beta-lactam/transpept-like"/>
</dbReference>
<evidence type="ECO:0000259" key="2">
    <source>
        <dbReference type="Pfam" id="PF00905"/>
    </source>
</evidence>
<dbReference type="GO" id="GO:0071972">
    <property type="term" value="F:peptidoglycan L,D-transpeptidase activity"/>
    <property type="evidence" value="ECO:0007669"/>
    <property type="project" value="TreeGrafter"/>
</dbReference>
<reference evidence="4 5" key="1">
    <citation type="submission" date="2020-08" db="EMBL/GenBank/DDBJ databases">
        <title>Genomic Encyclopedia of Type Strains, Phase III (KMG-III): the genomes of soil and plant-associated and newly described type strains.</title>
        <authorList>
            <person name="Whitman W."/>
        </authorList>
    </citation>
    <scope>NUCLEOTIDE SEQUENCE [LARGE SCALE GENOMIC DNA]</scope>
    <source>
        <strain evidence="4 5">CECT 8305</strain>
    </source>
</reference>
<dbReference type="PANTHER" id="PTHR30627">
    <property type="entry name" value="PEPTIDOGLYCAN D,D-TRANSPEPTIDASE"/>
    <property type="match status" value="1"/>
</dbReference>
<dbReference type="InterPro" id="IPR007887">
    <property type="entry name" value="MecA_N"/>
</dbReference>